<evidence type="ECO:0000313" key="8">
    <source>
        <dbReference type="Proteomes" id="UP000183952"/>
    </source>
</evidence>
<keyword evidence="4 6" id="KW-1133">Transmembrane helix</keyword>
<evidence type="ECO:0000256" key="1">
    <source>
        <dbReference type="ARBA" id="ARBA00004141"/>
    </source>
</evidence>
<feature type="transmembrane region" description="Helical" evidence="6">
    <location>
        <begin position="226"/>
        <end position="243"/>
    </location>
</feature>
<dbReference type="Pfam" id="PF01594">
    <property type="entry name" value="AI-2E_transport"/>
    <property type="match status" value="1"/>
</dbReference>
<comment type="similarity">
    <text evidence="2">Belongs to the autoinducer-2 exporter (AI-2E) (TC 2.A.86) family.</text>
</comment>
<dbReference type="InterPro" id="IPR014227">
    <property type="entry name" value="YtvI-like"/>
</dbReference>
<sequence length="356" mass="39287">MNIEKKRAFIIDFVYAVIVIMLVYIGIKYVVPKFMPFIIGLAVAMILKPLINFISRKTGIKRKPVAMIMVLIFYVVIGSILTLISIKLFGSLRVVLGKIPDMYSETIKPAILDLFTALQNKLSSIDPSSAKAVQNIVDNFSEHLGGIISTISSGLLGVLSYTAFLPGIVIGIVFSIISSFFFAVDYEKVTGFILKQLSPKVKDILFSIKNYVVGTVLQFIKAYGKIMSITFVELFIGFTILRIENAFTISLIIALLDIMPVLGTGGVMIPWVLVEIIKRNFPLAFGLGLLYIVITIIRNIIEPKIVGDEVGLHPLIMLICMFLGVKLFGALGLFLMPITVVVIINLNSTGKINLFK</sequence>
<dbReference type="PANTHER" id="PTHR21716">
    <property type="entry name" value="TRANSMEMBRANE PROTEIN"/>
    <property type="match status" value="1"/>
</dbReference>
<name>A0A1M6M953_9CLOT</name>
<dbReference type="AlphaFoldDB" id="A0A1M6M953"/>
<feature type="transmembrane region" description="Helical" evidence="6">
    <location>
        <begin position="281"/>
        <end position="301"/>
    </location>
</feature>
<dbReference type="RefSeq" id="WP_072902911.1">
    <property type="nucleotide sequence ID" value="NZ_FRAD01000007.1"/>
</dbReference>
<feature type="transmembrane region" description="Helical" evidence="6">
    <location>
        <begin position="163"/>
        <end position="184"/>
    </location>
</feature>
<dbReference type="GO" id="GO:0055085">
    <property type="term" value="P:transmembrane transport"/>
    <property type="evidence" value="ECO:0007669"/>
    <property type="project" value="TreeGrafter"/>
</dbReference>
<proteinExistence type="inferred from homology"/>
<dbReference type="Proteomes" id="UP000183952">
    <property type="component" value="Unassembled WGS sequence"/>
</dbReference>
<protein>
    <submittedName>
        <fullName evidence="7">Sporulation integral membrane protein YtvI</fullName>
    </submittedName>
</protein>
<gene>
    <name evidence="7" type="ORF">SAMN02745248_00951</name>
</gene>
<evidence type="ECO:0000313" key="7">
    <source>
        <dbReference type="EMBL" id="SHJ79998.1"/>
    </source>
</evidence>
<dbReference type="PANTHER" id="PTHR21716:SF68">
    <property type="entry name" value="TRANSPORT PROTEIN YTVI-RELATED"/>
    <property type="match status" value="1"/>
</dbReference>
<keyword evidence="3 6" id="KW-0812">Transmembrane</keyword>
<feature type="transmembrane region" description="Helical" evidence="6">
    <location>
        <begin position="313"/>
        <end position="346"/>
    </location>
</feature>
<dbReference type="GO" id="GO:0016020">
    <property type="term" value="C:membrane"/>
    <property type="evidence" value="ECO:0007669"/>
    <property type="project" value="UniProtKB-SubCell"/>
</dbReference>
<evidence type="ECO:0000256" key="6">
    <source>
        <dbReference type="SAM" id="Phobius"/>
    </source>
</evidence>
<organism evidence="7 8">
    <name type="scientific">Hathewaya proteolytica DSM 3090</name>
    <dbReference type="NCBI Taxonomy" id="1121331"/>
    <lineage>
        <taxon>Bacteria</taxon>
        <taxon>Bacillati</taxon>
        <taxon>Bacillota</taxon>
        <taxon>Clostridia</taxon>
        <taxon>Eubacteriales</taxon>
        <taxon>Clostridiaceae</taxon>
        <taxon>Hathewaya</taxon>
    </lineage>
</organism>
<evidence type="ECO:0000256" key="2">
    <source>
        <dbReference type="ARBA" id="ARBA00009773"/>
    </source>
</evidence>
<dbReference type="EMBL" id="FRAD01000007">
    <property type="protein sequence ID" value="SHJ79998.1"/>
    <property type="molecule type" value="Genomic_DNA"/>
</dbReference>
<dbReference type="NCBIfam" id="TIGR02872">
    <property type="entry name" value="spore_ytvI"/>
    <property type="match status" value="1"/>
</dbReference>
<feature type="transmembrane region" description="Helical" evidence="6">
    <location>
        <begin position="249"/>
        <end position="274"/>
    </location>
</feature>
<keyword evidence="5 6" id="KW-0472">Membrane</keyword>
<dbReference type="InterPro" id="IPR002549">
    <property type="entry name" value="AI-2E-like"/>
</dbReference>
<accession>A0A1M6M953</accession>
<keyword evidence="8" id="KW-1185">Reference proteome</keyword>
<reference evidence="7 8" key="1">
    <citation type="submission" date="2016-11" db="EMBL/GenBank/DDBJ databases">
        <authorList>
            <person name="Jaros S."/>
            <person name="Januszkiewicz K."/>
            <person name="Wedrychowicz H."/>
        </authorList>
    </citation>
    <scope>NUCLEOTIDE SEQUENCE [LARGE SCALE GENOMIC DNA]</scope>
    <source>
        <strain evidence="7 8">DSM 3090</strain>
    </source>
</reference>
<dbReference type="STRING" id="1121331.SAMN02745248_00951"/>
<evidence type="ECO:0000256" key="4">
    <source>
        <dbReference type="ARBA" id="ARBA00022989"/>
    </source>
</evidence>
<feature type="transmembrane region" description="Helical" evidence="6">
    <location>
        <begin position="65"/>
        <end position="86"/>
    </location>
</feature>
<feature type="transmembrane region" description="Helical" evidence="6">
    <location>
        <begin position="33"/>
        <end position="53"/>
    </location>
</feature>
<evidence type="ECO:0000256" key="5">
    <source>
        <dbReference type="ARBA" id="ARBA00023136"/>
    </source>
</evidence>
<dbReference type="OrthoDB" id="9774361at2"/>
<comment type="subcellular location">
    <subcellularLocation>
        <location evidence="1">Membrane</location>
        <topology evidence="1">Multi-pass membrane protein</topology>
    </subcellularLocation>
</comment>
<evidence type="ECO:0000256" key="3">
    <source>
        <dbReference type="ARBA" id="ARBA00022692"/>
    </source>
</evidence>
<feature type="transmembrane region" description="Helical" evidence="6">
    <location>
        <begin position="9"/>
        <end position="27"/>
    </location>
</feature>